<sequence>MNKKLAYLSDRYHERLSRLSYIEQQGATLLIVATVIIIAVALIAIIQAGVLFHPAHPVGWLRLISLLLAVFALICAWGHALLTWRSGERWALPVERKTLACLDAENAEEASRHLCDDHLDAVERLAGELTNKQRFLGFAVEELTLSAWLLGLSAALSIYRILSE</sequence>
<name>A0ABP6V5E4_9GAMM</name>
<keyword evidence="1" id="KW-1133">Transmembrane helix</keyword>
<keyword evidence="3" id="KW-1185">Reference proteome</keyword>
<comment type="caution">
    <text evidence="2">The sequence shown here is derived from an EMBL/GenBank/DDBJ whole genome shotgun (WGS) entry which is preliminary data.</text>
</comment>
<proteinExistence type="predicted"/>
<protein>
    <submittedName>
        <fullName evidence="2">Uncharacterized protein</fullName>
    </submittedName>
</protein>
<feature type="transmembrane region" description="Helical" evidence="1">
    <location>
        <begin position="27"/>
        <end position="48"/>
    </location>
</feature>
<reference evidence="3" key="1">
    <citation type="journal article" date="2019" name="Int. J. Syst. Evol. Microbiol.">
        <title>The Global Catalogue of Microorganisms (GCM) 10K type strain sequencing project: providing services to taxonomists for standard genome sequencing and annotation.</title>
        <authorList>
            <consortium name="The Broad Institute Genomics Platform"/>
            <consortium name="The Broad Institute Genome Sequencing Center for Infectious Disease"/>
            <person name="Wu L."/>
            <person name="Ma J."/>
        </authorList>
    </citation>
    <scope>NUCLEOTIDE SEQUENCE [LARGE SCALE GENOMIC DNA]</scope>
    <source>
        <strain evidence="3">JCM 17110</strain>
    </source>
</reference>
<evidence type="ECO:0000256" key="1">
    <source>
        <dbReference type="SAM" id="Phobius"/>
    </source>
</evidence>
<keyword evidence="1" id="KW-0472">Membrane</keyword>
<organism evidence="2 3">
    <name type="scientific">Zobellella aerophila</name>
    <dbReference type="NCBI Taxonomy" id="870480"/>
    <lineage>
        <taxon>Bacteria</taxon>
        <taxon>Pseudomonadati</taxon>
        <taxon>Pseudomonadota</taxon>
        <taxon>Gammaproteobacteria</taxon>
        <taxon>Aeromonadales</taxon>
        <taxon>Aeromonadaceae</taxon>
        <taxon>Zobellella</taxon>
    </lineage>
</organism>
<dbReference type="Proteomes" id="UP001500795">
    <property type="component" value="Unassembled WGS sequence"/>
</dbReference>
<dbReference type="RefSeq" id="WP_344954507.1">
    <property type="nucleotide sequence ID" value="NZ_BAABCX010000001.1"/>
</dbReference>
<evidence type="ECO:0000313" key="3">
    <source>
        <dbReference type="Proteomes" id="UP001500795"/>
    </source>
</evidence>
<feature type="transmembrane region" description="Helical" evidence="1">
    <location>
        <begin position="60"/>
        <end position="82"/>
    </location>
</feature>
<gene>
    <name evidence="2" type="ORF">GCM10022394_05620</name>
</gene>
<evidence type="ECO:0000313" key="2">
    <source>
        <dbReference type="EMBL" id="GAA3529279.1"/>
    </source>
</evidence>
<keyword evidence="1" id="KW-0812">Transmembrane</keyword>
<accession>A0ABP6V5E4</accession>
<dbReference type="EMBL" id="BAABCX010000001">
    <property type="protein sequence ID" value="GAA3529279.1"/>
    <property type="molecule type" value="Genomic_DNA"/>
</dbReference>